<dbReference type="AlphaFoldDB" id="A0A6G8FGE8"/>
<feature type="transmembrane region" description="Helical" evidence="6">
    <location>
        <begin position="49"/>
        <end position="67"/>
    </location>
</feature>
<evidence type="ECO:0000256" key="6">
    <source>
        <dbReference type="SAM" id="Phobius"/>
    </source>
</evidence>
<evidence type="ECO:0000256" key="1">
    <source>
        <dbReference type="ARBA" id="ARBA00004651"/>
    </source>
</evidence>
<dbReference type="InterPro" id="IPR016181">
    <property type="entry name" value="Acyl_CoA_acyltransferase"/>
</dbReference>
<feature type="transmembrane region" description="Helical" evidence="6">
    <location>
        <begin position="24"/>
        <end position="44"/>
    </location>
</feature>
<evidence type="ECO:0000256" key="5">
    <source>
        <dbReference type="ARBA" id="ARBA00023136"/>
    </source>
</evidence>
<dbReference type="InterPro" id="IPR051211">
    <property type="entry name" value="PG_lysyltransferase"/>
</dbReference>
<comment type="subcellular location">
    <subcellularLocation>
        <location evidence="1">Cell membrane</location>
        <topology evidence="1">Multi-pass membrane protein</topology>
    </subcellularLocation>
</comment>
<dbReference type="GO" id="GO:0016755">
    <property type="term" value="F:aminoacyltransferase activity"/>
    <property type="evidence" value="ECO:0007669"/>
    <property type="project" value="TreeGrafter"/>
</dbReference>
<dbReference type="EMBL" id="CP049934">
    <property type="protein sequence ID" value="QIM15434.1"/>
    <property type="molecule type" value="Genomic_DNA"/>
</dbReference>
<evidence type="ECO:0000313" key="9">
    <source>
        <dbReference type="Proteomes" id="UP000501387"/>
    </source>
</evidence>
<dbReference type="SUPFAM" id="SSF55729">
    <property type="entry name" value="Acyl-CoA N-acyltransferases (Nat)"/>
    <property type="match status" value="1"/>
</dbReference>
<dbReference type="Proteomes" id="UP000501387">
    <property type="component" value="Chromosome"/>
</dbReference>
<evidence type="ECO:0000256" key="2">
    <source>
        <dbReference type="ARBA" id="ARBA00022475"/>
    </source>
</evidence>
<protein>
    <submittedName>
        <fullName evidence="8">DUF2156 domain-containing protein</fullName>
    </submittedName>
</protein>
<feature type="domain" description="Phosphatidylglycerol lysyltransferase C-terminal" evidence="7">
    <location>
        <begin position="129"/>
        <end position="427"/>
    </location>
</feature>
<keyword evidence="3 6" id="KW-0812">Transmembrane</keyword>
<dbReference type="KEGG" id="lins:G7067_01855"/>
<dbReference type="GO" id="GO:0005886">
    <property type="term" value="C:plasma membrane"/>
    <property type="evidence" value="ECO:0007669"/>
    <property type="project" value="UniProtKB-SubCell"/>
</dbReference>
<dbReference type="RefSeq" id="WP_166321524.1">
    <property type="nucleotide sequence ID" value="NZ_CP049934.1"/>
</dbReference>
<dbReference type="Pfam" id="PF09924">
    <property type="entry name" value="LPG_synthase_C"/>
    <property type="match status" value="1"/>
</dbReference>
<sequence>MSPCQLGEASLRCADTLHWDHGPALIGAQVLVSLFLLLCAWGLLLGKRVALWATVAISGAAGIAVAVRLLTSTPAKTFPASHGPEALMWQISGALIPLALAAVLIWQRRAFPPRPRSGDTAQTRKRAELLRLNGTSLSWMAGWSGNQTFVTADRRNAVAFRAVGGFAITVSDPFGAGDMSTGSRATIEEFIAYCDRVALQPVFYSIHDAAAQHLREAGWSTLTVAEETIFDPANFTLSGKRAQDLRTAVNRANRTGLRTRIASWSELPLRITTQITNISEEWVANKDLPELSFTLGGLDEMQEKDVLLAIVLDDEDSVLAVTSWLPFFSDGTIAGRTLDVMRRRGTVPNGTMEYLITSAIQHFAEEGLARVSLSGSPLAHTTDAADSTLDRLMQLLSRGLEPAYGFRSLARFKAKFSANSEPMYLAYRDPLALPAIGLALGRCYLPTVSARQLAALLRSK</sequence>
<keyword evidence="9" id="KW-1185">Reference proteome</keyword>
<keyword evidence="4 6" id="KW-1133">Transmembrane helix</keyword>
<reference evidence="8 9" key="1">
    <citation type="submission" date="2020-03" db="EMBL/GenBank/DDBJ databases">
        <title>Leucobacter sp. nov., isolated from beetles.</title>
        <authorList>
            <person name="Hyun D.-W."/>
            <person name="Bae J.-W."/>
        </authorList>
    </citation>
    <scope>NUCLEOTIDE SEQUENCE [LARGE SCALE GENOMIC DNA]</scope>
    <source>
        <strain evidence="8 9">HDW9B</strain>
    </source>
</reference>
<evidence type="ECO:0000256" key="3">
    <source>
        <dbReference type="ARBA" id="ARBA00022692"/>
    </source>
</evidence>
<evidence type="ECO:0000256" key="4">
    <source>
        <dbReference type="ARBA" id="ARBA00022989"/>
    </source>
</evidence>
<dbReference type="PANTHER" id="PTHR34697:SF2">
    <property type="entry name" value="PHOSPHATIDYLGLYCEROL LYSYLTRANSFERASE"/>
    <property type="match status" value="1"/>
</dbReference>
<gene>
    <name evidence="8" type="ORF">G7067_01855</name>
</gene>
<name>A0A6G8FGE8_9MICO</name>
<evidence type="ECO:0000259" key="7">
    <source>
        <dbReference type="Pfam" id="PF09924"/>
    </source>
</evidence>
<proteinExistence type="predicted"/>
<feature type="transmembrane region" description="Helical" evidence="6">
    <location>
        <begin position="87"/>
        <end position="106"/>
    </location>
</feature>
<dbReference type="PANTHER" id="PTHR34697">
    <property type="entry name" value="PHOSPHATIDYLGLYCEROL LYSYLTRANSFERASE"/>
    <property type="match status" value="1"/>
</dbReference>
<dbReference type="GO" id="GO:0055091">
    <property type="term" value="P:phospholipid homeostasis"/>
    <property type="evidence" value="ECO:0007669"/>
    <property type="project" value="TreeGrafter"/>
</dbReference>
<accession>A0A6G8FGE8</accession>
<evidence type="ECO:0000313" key="8">
    <source>
        <dbReference type="EMBL" id="QIM15434.1"/>
    </source>
</evidence>
<keyword evidence="5 6" id="KW-0472">Membrane</keyword>
<organism evidence="8 9">
    <name type="scientific">Leucobacter insecticola</name>
    <dbReference type="NCBI Taxonomy" id="2714934"/>
    <lineage>
        <taxon>Bacteria</taxon>
        <taxon>Bacillati</taxon>
        <taxon>Actinomycetota</taxon>
        <taxon>Actinomycetes</taxon>
        <taxon>Micrococcales</taxon>
        <taxon>Microbacteriaceae</taxon>
        <taxon>Leucobacter</taxon>
    </lineage>
</organism>
<dbReference type="InterPro" id="IPR024320">
    <property type="entry name" value="LPG_synthase_C"/>
</dbReference>
<keyword evidence="2" id="KW-1003">Cell membrane</keyword>